<evidence type="ECO:0000313" key="2">
    <source>
        <dbReference type="Proteomes" id="UP001497527"/>
    </source>
</evidence>
<keyword evidence="2" id="KW-1185">Reference proteome</keyword>
<dbReference type="Proteomes" id="UP001497527">
    <property type="component" value="Unassembled WGS sequence"/>
</dbReference>
<dbReference type="RefSeq" id="WP_348718474.1">
    <property type="nucleotide sequence ID" value="NZ_CAXJIO010000015.1"/>
</dbReference>
<proteinExistence type="predicted"/>
<organism evidence="1 2">
    <name type="scientific">Tenacibaculum polynesiense</name>
    <dbReference type="NCBI Taxonomy" id="3137857"/>
    <lineage>
        <taxon>Bacteria</taxon>
        <taxon>Pseudomonadati</taxon>
        <taxon>Bacteroidota</taxon>
        <taxon>Flavobacteriia</taxon>
        <taxon>Flavobacteriales</taxon>
        <taxon>Flavobacteriaceae</taxon>
        <taxon>Tenacibaculum</taxon>
    </lineage>
</organism>
<reference evidence="1 2" key="1">
    <citation type="submission" date="2024-05" db="EMBL/GenBank/DDBJ databases">
        <authorList>
            <person name="Duchaud E."/>
        </authorList>
    </citation>
    <scope>NUCLEOTIDE SEQUENCE [LARGE SCALE GENOMIC DNA]</scope>
    <source>
        <strain evidence="1">Ena-SAMPLE-TAB-13-05-2024-13:56:06:370-140308</strain>
    </source>
</reference>
<gene>
    <name evidence="1" type="ORF">T190423A01A_60137</name>
</gene>
<sequence length="65" mass="7363">MKKVSTLIIAIFLSSMLTSCTDNDELVKEEKPLELKTEFKTQLESCCDEEEDIIPPPPPPKKINL</sequence>
<dbReference type="EMBL" id="CAXJIO010000015">
    <property type="protein sequence ID" value="CAL2104200.1"/>
    <property type="molecule type" value="Genomic_DNA"/>
</dbReference>
<name>A0ABM9PF04_9FLAO</name>
<protein>
    <recommendedName>
        <fullName evidence="3">Lipoprotein</fullName>
    </recommendedName>
</protein>
<evidence type="ECO:0000313" key="1">
    <source>
        <dbReference type="EMBL" id="CAL2104200.1"/>
    </source>
</evidence>
<comment type="caution">
    <text evidence="1">The sequence shown here is derived from an EMBL/GenBank/DDBJ whole genome shotgun (WGS) entry which is preliminary data.</text>
</comment>
<accession>A0ABM9PF04</accession>
<evidence type="ECO:0008006" key="3">
    <source>
        <dbReference type="Google" id="ProtNLM"/>
    </source>
</evidence>
<dbReference type="PROSITE" id="PS51257">
    <property type="entry name" value="PROKAR_LIPOPROTEIN"/>
    <property type="match status" value="1"/>
</dbReference>